<organism evidence="1 2">
    <name type="scientific">Boeremia exigua</name>
    <dbReference type="NCBI Taxonomy" id="749465"/>
    <lineage>
        <taxon>Eukaryota</taxon>
        <taxon>Fungi</taxon>
        <taxon>Dikarya</taxon>
        <taxon>Ascomycota</taxon>
        <taxon>Pezizomycotina</taxon>
        <taxon>Dothideomycetes</taxon>
        <taxon>Pleosporomycetidae</taxon>
        <taxon>Pleosporales</taxon>
        <taxon>Pleosporineae</taxon>
        <taxon>Didymellaceae</taxon>
        <taxon>Boeremia</taxon>
    </lineage>
</organism>
<reference evidence="1" key="1">
    <citation type="submission" date="2022-11" db="EMBL/GenBank/DDBJ databases">
        <title>Genome Sequence of Boeremia exigua.</title>
        <authorList>
            <person name="Buettner E."/>
        </authorList>
    </citation>
    <scope>NUCLEOTIDE SEQUENCE</scope>
    <source>
        <strain evidence="1">CU02</strain>
    </source>
</reference>
<proteinExistence type="predicted"/>
<dbReference type="EMBL" id="JAPHNI010000004">
    <property type="protein sequence ID" value="KAJ8119005.1"/>
    <property type="molecule type" value="Genomic_DNA"/>
</dbReference>
<accession>A0ACC2IV31</accession>
<sequence length="426" mass="47415">MRFLNAAALLTVPFLTSAAPVENGKASKGYQMGVFYVNWAIYGRQHFVTDLPSDKLTKVTYAFANVNSTTGEVFLSDEWADIQFNYPGDVATNGTQLFGNFNQLYKLKQQNRNLKTILSVGGWSYRDNFKTALATNATRYRFAESSLKLIADLGLDGFDIDWEYPEDATDAANLVETARLCRTLYDDYSAKYADNYHFDLDISAPAGPLRYTVLPIAALDRYVDGWNLMAFDYMGPGFSNFTGHLSNVYASKSNPVTTDFNTAQAIDYYKSQVSSPSKIVLGMPLYGRSFANTNGLGQRFNGSGDGTWEAGVLDYKTIPLNGTINTDKKAIASWSYDNKTKQFVSFDTPEVQELKAKYLKKEKLGGAWWWDSSSDRTDDKSLVSTVSKALGGTKGLKQNVNNLYYPLSKYDNVRGAVSNTTPARLR</sequence>
<protein>
    <submittedName>
        <fullName evidence="1">Uncharacterized protein</fullName>
    </submittedName>
</protein>
<dbReference type="Proteomes" id="UP001153331">
    <property type="component" value="Unassembled WGS sequence"/>
</dbReference>
<evidence type="ECO:0000313" key="2">
    <source>
        <dbReference type="Proteomes" id="UP001153331"/>
    </source>
</evidence>
<keyword evidence="2" id="KW-1185">Reference proteome</keyword>
<gene>
    <name evidence="1" type="ORF">OPT61_g123</name>
</gene>
<evidence type="ECO:0000313" key="1">
    <source>
        <dbReference type="EMBL" id="KAJ8119005.1"/>
    </source>
</evidence>
<name>A0ACC2IV31_9PLEO</name>
<comment type="caution">
    <text evidence="1">The sequence shown here is derived from an EMBL/GenBank/DDBJ whole genome shotgun (WGS) entry which is preliminary data.</text>
</comment>